<evidence type="ECO:0000313" key="3">
    <source>
        <dbReference type="Proteomes" id="UP000067626"/>
    </source>
</evidence>
<reference evidence="2 3" key="1">
    <citation type="submission" date="2015-07" db="EMBL/GenBank/DDBJ databases">
        <title>Genome analysis of myxobacterium Chondromyces crocatus Cm c5 reveals a high potential for natural compound synthesis and the genetic basis for the loss of fruiting body formation.</title>
        <authorList>
            <person name="Zaburannyi N."/>
            <person name="Bunk B."/>
            <person name="Maier J."/>
            <person name="Overmann J."/>
            <person name="Mueller R."/>
        </authorList>
    </citation>
    <scope>NUCLEOTIDE SEQUENCE [LARGE SCALE GENOMIC DNA]</scope>
    <source>
        <strain evidence="2 3">Cm c5</strain>
    </source>
</reference>
<keyword evidence="1" id="KW-1133">Transmembrane helix</keyword>
<dbReference type="KEGG" id="ccro:CMC5_074330"/>
<keyword evidence="3" id="KW-1185">Reference proteome</keyword>
<evidence type="ECO:0000256" key="1">
    <source>
        <dbReference type="SAM" id="Phobius"/>
    </source>
</evidence>
<evidence type="ECO:0000313" key="2">
    <source>
        <dbReference type="EMBL" id="AKT43202.1"/>
    </source>
</evidence>
<dbReference type="STRING" id="52.CMC5_074330"/>
<dbReference type="Proteomes" id="UP000067626">
    <property type="component" value="Chromosome"/>
</dbReference>
<name>A0A0K1ERC7_CHOCO</name>
<gene>
    <name evidence="2" type="ORF">CMC5_074330</name>
</gene>
<sequence length="56" mass="6333">MLRQLEQDRPPEGLQRGRYPAPAWTIAALGMALLLGAVLFLSWRARRASKRSRGSR</sequence>
<organism evidence="2 3">
    <name type="scientific">Chondromyces crocatus</name>
    <dbReference type="NCBI Taxonomy" id="52"/>
    <lineage>
        <taxon>Bacteria</taxon>
        <taxon>Pseudomonadati</taxon>
        <taxon>Myxococcota</taxon>
        <taxon>Polyangia</taxon>
        <taxon>Polyangiales</taxon>
        <taxon>Polyangiaceae</taxon>
        <taxon>Chondromyces</taxon>
    </lineage>
</organism>
<proteinExistence type="predicted"/>
<accession>A0A0K1ERC7</accession>
<dbReference type="EMBL" id="CP012159">
    <property type="protein sequence ID" value="AKT43202.1"/>
    <property type="molecule type" value="Genomic_DNA"/>
</dbReference>
<protein>
    <submittedName>
        <fullName evidence="2">Uncharacterized protein</fullName>
    </submittedName>
</protein>
<keyword evidence="1" id="KW-0812">Transmembrane</keyword>
<feature type="transmembrane region" description="Helical" evidence="1">
    <location>
        <begin position="23"/>
        <end position="43"/>
    </location>
</feature>
<dbReference type="AlphaFoldDB" id="A0A0K1ERC7"/>
<keyword evidence="1" id="KW-0472">Membrane</keyword>